<keyword evidence="1" id="KW-0175">Coiled coil</keyword>
<dbReference type="EMBL" id="KB730501">
    <property type="protein sequence ID" value="ENH65212.1"/>
    <property type="molecule type" value="Genomic_DNA"/>
</dbReference>
<dbReference type="STRING" id="1229664.N4U1B6"/>
<feature type="coiled-coil region" evidence="1">
    <location>
        <begin position="28"/>
        <end position="55"/>
    </location>
</feature>
<dbReference type="SUPFAM" id="SSF57959">
    <property type="entry name" value="Leucine zipper domain"/>
    <property type="match status" value="1"/>
</dbReference>
<name>N4U1B6_FUSC1</name>
<dbReference type="Proteomes" id="UP000016928">
    <property type="component" value="Unassembled WGS sequence"/>
</dbReference>
<sequence>MIAYSPFFLQHKTAATVAENRDAQRRSRARRQELIADLQSRLEEYERMGVEASIEMQRVAQAVSVQNQRLKDLLGVITQTSAMPTDDPPQGSSWSAPSMAGDAAPMMSNLIPPTAGRNQPSSTEPLSSAPTDVLSPLSDSFHSGNQSEPLETSCDKAAEILVEFHSHTDPSWARAALGCRGDNSCSVKNTKIFQLMDHIH</sequence>
<evidence type="ECO:0000256" key="1">
    <source>
        <dbReference type="SAM" id="Coils"/>
    </source>
</evidence>
<evidence type="ECO:0000256" key="2">
    <source>
        <dbReference type="SAM" id="MobiDB-lite"/>
    </source>
</evidence>
<dbReference type="InterPro" id="IPR046347">
    <property type="entry name" value="bZIP_sf"/>
</dbReference>
<dbReference type="VEuPathDB" id="FungiDB:FOC1_g10000875"/>
<dbReference type="OrthoDB" id="4505928at2759"/>
<feature type="region of interest" description="Disordered" evidence="2">
    <location>
        <begin position="80"/>
        <end position="152"/>
    </location>
</feature>
<dbReference type="GO" id="GO:0003700">
    <property type="term" value="F:DNA-binding transcription factor activity"/>
    <property type="evidence" value="ECO:0007669"/>
    <property type="project" value="InterPro"/>
</dbReference>
<dbReference type="HOGENOM" id="CLU_060781_2_0_1"/>
<protein>
    <recommendedName>
        <fullName evidence="5">BZIP domain-containing protein</fullName>
    </recommendedName>
</protein>
<feature type="compositionally biased region" description="Polar residues" evidence="2">
    <location>
        <begin position="137"/>
        <end position="150"/>
    </location>
</feature>
<dbReference type="PANTHER" id="PTHR42070">
    <property type="entry name" value="FILAMENT ASSOCIATED PROTEIN, PUTATIVE (AFU_ORTHOLOGUE AFUA_8G06630)-RELATED"/>
    <property type="match status" value="1"/>
</dbReference>
<gene>
    <name evidence="3" type="ORF">FOC1_g10000875</name>
</gene>
<proteinExistence type="predicted"/>
<dbReference type="OMA" id="MIAYSPF"/>
<feature type="compositionally biased region" description="Polar residues" evidence="2">
    <location>
        <begin position="116"/>
        <end position="130"/>
    </location>
</feature>
<evidence type="ECO:0000313" key="3">
    <source>
        <dbReference type="EMBL" id="ENH65212.1"/>
    </source>
</evidence>
<dbReference type="AlphaFoldDB" id="N4U1B6"/>
<accession>N4U1B6</accession>
<dbReference type="Gene3D" id="1.20.5.170">
    <property type="match status" value="1"/>
</dbReference>
<dbReference type="PANTHER" id="PTHR42070:SF1">
    <property type="entry name" value="FILAMENT ASSOCIATED PROTEIN, PUTATIVE (AFU_ORTHOLOGUE AFUA_8G06630)-RELATED"/>
    <property type="match status" value="1"/>
</dbReference>
<evidence type="ECO:0000313" key="4">
    <source>
        <dbReference type="Proteomes" id="UP000016928"/>
    </source>
</evidence>
<evidence type="ECO:0008006" key="5">
    <source>
        <dbReference type="Google" id="ProtNLM"/>
    </source>
</evidence>
<reference evidence="4" key="2">
    <citation type="journal article" date="2014" name="PLoS ONE">
        <title>Genome and Transcriptome Analysis of the Fungal Pathogen Fusarium oxysporum f. sp. cubense Causing Banana Vascular Wilt Disease.</title>
        <authorList>
            <person name="Guo L."/>
            <person name="Han L."/>
            <person name="Yang L."/>
            <person name="Zeng H."/>
            <person name="Fan D."/>
            <person name="Zhu Y."/>
            <person name="Feng Y."/>
            <person name="Wang G."/>
            <person name="Peng C."/>
            <person name="Jiang X."/>
            <person name="Zhou D."/>
            <person name="Ni P."/>
            <person name="Liang C."/>
            <person name="Liu L."/>
            <person name="Wang J."/>
            <person name="Mao C."/>
            <person name="Fang X."/>
            <person name="Peng M."/>
            <person name="Huang J."/>
        </authorList>
    </citation>
    <scope>NUCLEOTIDE SEQUENCE [LARGE SCALE GENOMIC DNA]</scope>
    <source>
        <strain evidence="4">race 1</strain>
    </source>
</reference>
<organism evidence="3 4">
    <name type="scientific">Fusarium oxysporum f. sp. cubense (strain race 1)</name>
    <name type="common">Panama disease fungus</name>
    <dbReference type="NCBI Taxonomy" id="1229664"/>
    <lineage>
        <taxon>Eukaryota</taxon>
        <taxon>Fungi</taxon>
        <taxon>Dikarya</taxon>
        <taxon>Ascomycota</taxon>
        <taxon>Pezizomycotina</taxon>
        <taxon>Sordariomycetes</taxon>
        <taxon>Hypocreomycetidae</taxon>
        <taxon>Hypocreales</taxon>
        <taxon>Nectriaceae</taxon>
        <taxon>Fusarium</taxon>
        <taxon>Fusarium oxysporum species complex</taxon>
    </lineage>
</organism>
<reference evidence="4" key="1">
    <citation type="submission" date="2012-09" db="EMBL/GenBank/DDBJ databases">
        <title>Genome sequencing and comparative transcriptomics of race 1 and race 4 of banana pathogen: Fusarium oxysporum f. sp. cubense.</title>
        <authorList>
            <person name="Fang X."/>
            <person name="Huang J."/>
        </authorList>
    </citation>
    <scope>NUCLEOTIDE SEQUENCE [LARGE SCALE GENOMIC DNA]</scope>
    <source>
        <strain evidence="4">race 1</strain>
    </source>
</reference>